<dbReference type="Gene3D" id="3.40.50.2300">
    <property type="match status" value="2"/>
</dbReference>
<sequence>MIKQKLTSIIMTAVLLGLVCFTGCSSENKGSSTPPASTDTPQAVQDTAAAPASTSDSAAAPAAADGQTADGTIRVDDNLPADVAAKEGPNGETPESASLLQLTPEEAAKIKEGNYTAAICWHQGGDTYITKHTQFITEMLEEVGIKVIAVTDAGLSTEQQLSDIETVMAMKPDIIIGEPVDAVATRQAWQKVSEAGISLVFMDASGDGMKAGTDYVSCVSSDNYGNGVITADLMAQAIGEEGDVGMCYRNVNLYPVEQRKLGFMDTMESKYPNIKVAEATPCETAADCEDATNAMLLKNPNLKGSFGWYDEPCIVIAAAARSNGRNDFVVTGCDLGEDVALALAQNDIVTGIAAQRIKAQARALGILGCYGLLEKQAPEFVAVPGLAVTHDNVADAWRECYGEEPSAEILKAIGQ</sequence>
<protein>
    <submittedName>
        <fullName evidence="7">Substrate-binding domain-containing protein</fullName>
    </submittedName>
</protein>
<dbReference type="PANTHER" id="PTHR46847:SF1">
    <property type="entry name" value="D-ALLOSE-BINDING PERIPLASMIC PROTEIN-RELATED"/>
    <property type="match status" value="1"/>
</dbReference>
<feature type="signal peptide" evidence="5">
    <location>
        <begin position="1"/>
        <end position="26"/>
    </location>
</feature>
<evidence type="ECO:0000259" key="6">
    <source>
        <dbReference type="Pfam" id="PF13407"/>
    </source>
</evidence>
<evidence type="ECO:0000256" key="4">
    <source>
        <dbReference type="SAM" id="MobiDB-lite"/>
    </source>
</evidence>
<evidence type="ECO:0000256" key="3">
    <source>
        <dbReference type="ARBA" id="ARBA00022729"/>
    </source>
</evidence>
<dbReference type="SUPFAM" id="SSF53822">
    <property type="entry name" value="Periplasmic binding protein-like I"/>
    <property type="match status" value="1"/>
</dbReference>
<keyword evidence="3 5" id="KW-0732">Signal</keyword>
<dbReference type="RefSeq" id="WP_238727390.1">
    <property type="nucleotide sequence ID" value="NZ_JAHQCX010000018.1"/>
</dbReference>
<name>A0ABS6KCX2_9FIRM</name>
<dbReference type="InterPro" id="IPR025997">
    <property type="entry name" value="SBP_2_dom"/>
</dbReference>
<dbReference type="PANTHER" id="PTHR46847">
    <property type="entry name" value="D-ALLOSE-BINDING PERIPLASMIC PROTEIN-RELATED"/>
    <property type="match status" value="1"/>
</dbReference>
<dbReference type="EMBL" id="JAHQCX010000018">
    <property type="protein sequence ID" value="MBU9728362.1"/>
    <property type="molecule type" value="Genomic_DNA"/>
</dbReference>
<evidence type="ECO:0000313" key="8">
    <source>
        <dbReference type="Proteomes" id="UP001314681"/>
    </source>
</evidence>
<keyword evidence="8" id="KW-1185">Reference proteome</keyword>
<evidence type="ECO:0000313" key="7">
    <source>
        <dbReference type="EMBL" id="MBU9728362.1"/>
    </source>
</evidence>
<reference evidence="7 8" key="1">
    <citation type="submission" date="2021-06" db="EMBL/GenBank/DDBJ databases">
        <title>Description of novel taxa of the family Lachnospiraceae.</title>
        <authorList>
            <person name="Chaplin A.V."/>
            <person name="Sokolova S.R."/>
            <person name="Pikina A.P."/>
            <person name="Korzhanova M."/>
            <person name="Belova V."/>
            <person name="Korostin D."/>
            <person name="Efimov B.A."/>
        </authorList>
    </citation>
    <scope>NUCLEOTIDE SEQUENCE [LARGE SCALE GENOMIC DNA]</scope>
    <source>
        <strain evidence="7 8">ASD4241</strain>
    </source>
</reference>
<feature type="compositionally biased region" description="Polar residues" evidence="4">
    <location>
        <begin position="27"/>
        <end position="44"/>
    </location>
</feature>
<comment type="subcellular location">
    <subcellularLocation>
        <location evidence="1">Cell envelope</location>
    </subcellularLocation>
</comment>
<dbReference type="Pfam" id="PF13407">
    <property type="entry name" value="Peripla_BP_4"/>
    <property type="match status" value="1"/>
</dbReference>
<feature type="compositionally biased region" description="Low complexity" evidence="4">
    <location>
        <begin position="45"/>
        <end position="72"/>
    </location>
</feature>
<organism evidence="7 8">
    <name type="scientific">Diplocloster modestus</name>
    <dbReference type="NCBI Taxonomy" id="2850322"/>
    <lineage>
        <taxon>Bacteria</taxon>
        <taxon>Bacillati</taxon>
        <taxon>Bacillota</taxon>
        <taxon>Clostridia</taxon>
        <taxon>Lachnospirales</taxon>
        <taxon>Lachnospiraceae</taxon>
        <taxon>Diplocloster</taxon>
    </lineage>
</organism>
<evidence type="ECO:0000256" key="1">
    <source>
        <dbReference type="ARBA" id="ARBA00004196"/>
    </source>
</evidence>
<gene>
    <name evidence="7" type="ORF">KTH90_20365</name>
</gene>
<evidence type="ECO:0000256" key="2">
    <source>
        <dbReference type="ARBA" id="ARBA00007639"/>
    </source>
</evidence>
<proteinExistence type="inferred from homology"/>
<dbReference type="Proteomes" id="UP001314681">
    <property type="component" value="Unassembled WGS sequence"/>
</dbReference>
<comment type="similarity">
    <text evidence="2">Belongs to the bacterial solute-binding protein 2 family.</text>
</comment>
<accession>A0ABS6KCX2</accession>
<evidence type="ECO:0000256" key="5">
    <source>
        <dbReference type="SAM" id="SignalP"/>
    </source>
</evidence>
<feature type="chain" id="PRO_5046150725" evidence="5">
    <location>
        <begin position="27"/>
        <end position="415"/>
    </location>
</feature>
<dbReference type="InterPro" id="IPR028082">
    <property type="entry name" value="Peripla_BP_I"/>
</dbReference>
<comment type="caution">
    <text evidence="7">The sequence shown here is derived from an EMBL/GenBank/DDBJ whole genome shotgun (WGS) entry which is preliminary data.</text>
</comment>
<feature type="region of interest" description="Disordered" evidence="4">
    <location>
        <begin position="27"/>
        <end position="75"/>
    </location>
</feature>
<feature type="domain" description="Periplasmic binding protein" evidence="6">
    <location>
        <begin position="118"/>
        <end position="363"/>
    </location>
</feature>